<keyword evidence="1" id="KW-1133">Transmembrane helix</keyword>
<evidence type="ECO:0000256" key="1">
    <source>
        <dbReference type="SAM" id="Phobius"/>
    </source>
</evidence>
<organism evidence="2 3">
    <name type="scientific">Halomicrobium zhouii</name>
    <dbReference type="NCBI Taxonomy" id="767519"/>
    <lineage>
        <taxon>Archaea</taxon>
        <taxon>Methanobacteriati</taxon>
        <taxon>Methanobacteriota</taxon>
        <taxon>Stenosarchaea group</taxon>
        <taxon>Halobacteria</taxon>
        <taxon>Halobacteriales</taxon>
        <taxon>Haloarculaceae</taxon>
        <taxon>Halomicrobium</taxon>
    </lineage>
</organism>
<dbReference type="EMBL" id="FOZK01000002">
    <property type="protein sequence ID" value="SFS00612.1"/>
    <property type="molecule type" value="Genomic_DNA"/>
</dbReference>
<keyword evidence="3" id="KW-1185">Reference proteome</keyword>
<dbReference type="Proteomes" id="UP000199062">
    <property type="component" value="Unassembled WGS sequence"/>
</dbReference>
<feature type="transmembrane region" description="Helical" evidence="1">
    <location>
        <begin position="88"/>
        <end position="105"/>
    </location>
</feature>
<dbReference type="OrthoDB" id="385411at2157"/>
<accession>A0A1I6LAV8</accession>
<keyword evidence="1" id="KW-0472">Membrane</keyword>
<feature type="transmembrane region" description="Helical" evidence="1">
    <location>
        <begin position="59"/>
        <end position="76"/>
    </location>
</feature>
<protein>
    <submittedName>
        <fullName evidence="2">Uncharacterized protein</fullName>
    </submittedName>
</protein>
<keyword evidence="1" id="KW-0812">Transmembrane</keyword>
<dbReference type="AlphaFoldDB" id="A0A1I6LAV8"/>
<sequence>MFVIHLVAGFVGAFLLFGPAIYTGLQLLPGEPAVEYPVAAATALVGVLVAGLVDGLLGWLPVVGVVLAPLAWSAVVRRFGRASWPASVAVGFATWALSRLLYAGLSGL</sequence>
<evidence type="ECO:0000313" key="2">
    <source>
        <dbReference type="EMBL" id="SFS00612.1"/>
    </source>
</evidence>
<dbReference type="RefSeq" id="WP_089816732.1">
    <property type="nucleotide sequence ID" value="NZ_FOZK01000002.1"/>
</dbReference>
<proteinExistence type="predicted"/>
<dbReference type="STRING" id="767519.SAMN05216559_2383"/>
<evidence type="ECO:0000313" key="3">
    <source>
        <dbReference type="Proteomes" id="UP000199062"/>
    </source>
</evidence>
<feature type="transmembrane region" description="Helical" evidence="1">
    <location>
        <begin position="6"/>
        <end position="24"/>
    </location>
</feature>
<gene>
    <name evidence="2" type="ORF">SAMN05216559_2383</name>
</gene>
<reference evidence="2 3" key="1">
    <citation type="submission" date="2016-10" db="EMBL/GenBank/DDBJ databases">
        <authorList>
            <person name="de Groot N.N."/>
        </authorList>
    </citation>
    <scope>NUCLEOTIDE SEQUENCE [LARGE SCALE GENOMIC DNA]</scope>
    <source>
        <strain evidence="2 3">CGMCC 1.10457</strain>
    </source>
</reference>
<name>A0A1I6LAV8_9EURY</name>